<reference evidence="2" key="1">
    <citation type="submission" date="2021-01" db="EMBL/GenBank/DDBJ databases">
        <authorList>
            <person name="Corre E."/>
            <person name="Pelletier E."/>
            <person name="Niang G."/>
            <person name="Scheremetjew M."/>
            <person name="Finn R."/>
            <person name="Kale V."/>
            <person name="Holt S."/>
            <person name="Cochrane G."/>
            <person name="Meng A."/>
            <person name="Brown T."/>
            <person name="Cohen L."/>
        </authorList>
    </citation>
    <scope>NUCLEOTIDE SEQUENCE</scope>
</reference>
<keyword evidence="1" id="KW-0732">Signal</keyword>
<feature type="signal peptide" evidence="1">
    <location>
        <begin position="1"/>
        <end position="17"/>
    </location>
</feature>
<dbReference type="AlphaFoldDB" id="A0A7S0ZXQ0"/>
<proteinExistence type="predicted"/>
<dbReference type="EMBL" id="HBFQ01014971">
    <property type="protein sequence ID" value="CAD8836019.1"/>
    <property type="molecule type" value="Transcribed_RNA"/>
</dbReference>
<feature type="chain" id="PRO_5030722445" evidence="1">
    <location>
        <begin position="18"/>
        <end position="490"/>
    </location>
</feature>
<organism evidence="2">
    <name type="scientific">Noctiluca scintillans</name>
    <name type="common">Sea sparkle</name>
    <name type="synonym">Red tide dinoflagellate</name>
    <dbReference type="NCBI Taxonomy" id="2966"/>
    <lineage>
        <taxon>Eukaryota</taxon>
        <taxon>Sar</taxon>
        <taxon>Alveolata</taxon>
        <taxon>Dinophyceae</taxon>
        <taxon>Noctilucales</taxon>
        <taxon>Noctilucaceae</taxon>
        <taxon>Noctiluca</taxon>
    </lineage>
</organism>
<evidence type="ECO:0000313" key="2">
    <source>
        <dbReference type="EMBL" id="CAD8836019.1"/>
    </source>
</evidence>
<name>A0A7S0ZXQ0_NOCSC</name>
<protein>
    <submittedName>
        <fullName evidence="2">Uncharacterized protein</fullName>
    </submittedName>
</protein>
<evidence type="ECO:0000256" key="1">
    <source>
        <dbReference type="SAM" id="SignalP"/>
    </source>
</evidence>
<gene>
    <name evidence="2" type="ORF">NSCI0253_LOCUS10367</name>
</gene>
<accession>A0A7S0ZXQ0</accession>
<sequence length="490" mass="54009">MPYWFVVVVTTAWQSLSDECVVGWAPARDSSFVQTTSRILDRVPPVTPQVVTLEPDSALLMLNAVRSQKPAEWFGHHAPPAESTFDGDAVLKGLDVELPHVQEASWAAPLWTDQKVPTEYFEESKSGGQWEAWQTSYPTIEDALETPRAKIQKAREETRSSILGYIVADDSQKLPGWFDHSVDQVDHFGRKEMPDEGSRDWYAGWTERRRSVSLTCDSPGCSVDATLQAYDSDVEDARLCQLSVSVHATDFDKDHSDEFVQLSVNDHVLDHECDPMRRECNTSIPGSDRPMYSCVRNAMVHHLATQEHGMLRVQGNISHMVDECPVDGHLLSAVAVVSCLVHVKDQSASTAGTATAGKTIAPLICDTPGCVANATVFLNTHDIANTSCHLSIIVNHTDFDGDEEDIEWVQVQGVILKENVNPGRNPCNERSAGQDPMLPGEEEFLVVQEHDVTEQAKQGYITVAAKLSELVDECAMEGALLSGEVIVVCQ</sequence>